<gene>
    <name evidence="2" type="ORF">CMUS01_06526</name>
</gene>
<feature type="region of interest" description="Disordered" evidence="1">
    <location>
        <begin position="111"/>
        <end position="148"/>
    </location>
</feature>
<dbReference type="Proteomes" id="UP000639643">
    <property type="component" value="Unassembled WGS sequence"/>
</dbReference>
<protein>
    <submittedName>
        <fullName evidence="2">Uncharacterized protein</fullName>
    </submittedName>
</protein>
<evidence type="ECO:0000313" key="2">
    <source>
        <dbReference type="EMBL" id="KAF6833544.1"/>
    </source>
</evidence>
<sequence>MQDRDTQPVLRSTLIHNRPRSEDRCTRCCRGATGQAAYLVSRTSSGSSIPRASRGRLNLGAIRFPPDGDGRRDMSAAGWTVLQSNPSLAADLSLIHPSLAEMAGLIPETTVRPYLTNDGPNRSCRRARPSELEPEPEPGGLERLHAKLPGTAMLPLDRRRDAPQERPKRVLPTLSCLVV</sequence>
<name>A0A8H6KL34_9PEZI</name>
<reference evidence="2" key="1">
    <citation type="journal article" date="2020" name="Phytopathology">
        <title>Genome Sequence Resources of Colletotrichum truncatum, C. plurivorum, C. musicola, and C. sojae: Four Species Pathogenic to Soybean (Glycine max).</title>
        <authorList>
            <person name="Rogerio F."/>
            <person name="Boufleur T.R."/>
            <person name="Ciampi-Guillardi M."/>
            <person name="Sukno S.A."/>
            <person name="Thon M.R."/>
            <person name="Massola Junior N.S."/>
            <person name="Baroncelli R."/>
        </authorList>
    </citation>
    <scope>NUCLEOTIDE SEQUENCE</scope>
    <source>
        <strain evidence="2">LFN0074</strain>
    </source>
</reference>
<evidence type="ECO:0000313" key="3">
    <source>
        <dbReference type="Proteomes" id="UP000639643"/>
    </source>
</evidence>
<dbReference type="AlphaFoldDB" id="A0A8H6KL34"/>
<organism evidence="2 3">
    <name type="scientific">Colletotrichum musicola</name>
    <dbReference type="NCBI Taxonomy" id="2175873"/>
    <lineage>
        <taxon>Eukaryota</taxon>
        <taxon>Fungi</taxon>
        <taxon>Dikarya</taxon>
        <taxon>Ascomycota</taxon>
        <taxon>Pezizomycotina</taxon>
        <taxon>Sordariomycetes</taxon>
        <taxon>Hypocreomycetidae</taxon>
        <taxon>Glomerellales</taxon>
        <taxon>Glomerellaceae</taxon>
        <taxon>Colletotrichum</taxon>
        <taxon>Colletotrichum orchidearum species complex</taxon>
    </lineage>
</organism>
<proteinExistence type="predicted"/>
<dbReference type="EMBL" id="WIGM01000214">
    <property type="protein sequence ID" value="KAF6833544.1"/>
    <property type="molecule type" value="Genomic_DNA"/>
</dbReference>
<evidence type="ECO:0000256" key="1">
    <source>
        <dbReference type="SAM" id="MobiDB-lite"/>
    </source>
</evidence>
<accession>A0A8H6KL34</accession>
<comment type="caution">
    <text evidence="2">The sequence shown here is derived from an EMBL/GenBank/DDBJ whole genome shotgun (WGS) entry which is preliminary data.</text>
</comment>
<keyword evidence="3" id="KW-1185">Reference proteome</keyword>